<name>A0A815GGE2_9BILA</name>
<organism evidence="1 3">
    <name type="scientific">Adineta steineri</name>
    <dbReference type="NCBI Taxonomy" id="433720"/>
    <lineage>
        <taxon>Eukaryota</taxon>
        <taxon>Metazoa</taxon>
        <taxon>Spiralia</taxon>
        <taxon>Gnathifera</taxon>
        <taxon>Rotifera</taxon>
        <taxon>Eurotatoria</taxon>
        <taxon>Bdelloidea</taxon>
        <taxon>Adinetida</taxon>
        <taxon>Adinetidae</taxon>
        <taxon>Adineta</taxon>
    </lineage>
</organism>
<accession>A0A815GGE2</accession>
<dbReference type="EMBL" id="CAJOAY010002969">
    <property type="protein sequence ID" value="CAF3992931.1"/>
    <property type="molecule type" value="Genomic_DNA"/>
</dbReference>
<proteinExistence type="predicted"/>
<evidence type="ECO:0000313" key="2">
    <source>
        <dbReference type="EMBL" id="CAF3992931.1"/>
    </source>
</evidence>
<dbReference type="OrthoDB" id="2926612at2759"/>
<dbReference type="Proteomes" id="UP000663881">
    <property type="component" value="Unassembled WGS sequence"/>
</dbReference>
<protein>
    <submittedName>
        <fullName evidence="1">Uncharacterized protein</fullName>
    </submittedName>
</protein>
<reference evidence="1" key="1">
    <citation type="submission" date="2021-02" db="EMBL/GenBank/DDBJ databases">
        <authorList>
            <person name="Nowell W R."/>
        </authorList>
    </citation>
    <scope>NUCLEOTIDE SEQUENCE</scope>
</reference>
<evidence type="ECO:0000313" key="1">
    <source>
        <dbReference type="EMBL" id="CAF1338243.1"/>
    </source>
</evidence>
<evidence type="ECO:0000313" key="3">
    <source>
        <dbReference type="Proteomes" id="UP000663891"/>
    </source>
</evidence>
<comment type="caution">
    <text evidence="1">The sequence shown here is derived from an EMBL/GenBank/DDBJ whole genome shotgun (WGS) entry which is preliminary data.</text>
</comment>
<gene>
    <name evidence="2" type="ORF">OKA104_LOCUS29319</name>
    <name evidence="1" type="ORF">VCS650_LOCUS33075</name>
</gene>
<dbReference type="Proteomes" id="UP000663891">
    <property type="component" value="Unassembled WGS sequence"/>
</dbReference>
<dbReference type="AlphaFoldDB" id="A0A815GGE2"/>
<sequence>MALAYLRQAIYGKDVDEEYVAEHRSPPKMIKEAEWLSFDEQFFNDMSGGFTLIETSAEDMAKIEQLLEVKPGFFTSPYVIKTKKEHCDKCARRNNFLDVVTTGLRIHKPAFLVDVFNGKYGHILNSKEHQACICYECGTQLPADAAKYSAPKPCIESKKPRACYRWNFGETS</sequence>
<dbReference type="EMBL" id="CAJNON010000627">
    <property type="protein sequence ID" value="CAF1338243.1"/>
    <property type="molecule type" value="Genomic_DNA"/>
</dbReference>